<gene>
    <name evidence="18" type="ORF">WA026_002245</name>
</gene>
<evidence type="ECO:0000256" key="8">
    <source>
        <dbReference type="ARBA" id="ARBA00022989"/>
    </source>
</evidence>
<dbReference type="GO" id="GO:0006897">
    <property type="term" value="P:endocytosis"/>
    <property type="evidence" value="ECO:0007669"/>
    <property type="project" value="UniProtKB-KW"/>
</dbReference>
<feature type="disulfide bond" evidence="13">
    <location>
        <begin position="165"/>
        <end position="183"/>
    </location>
</feature>
<evidence type="ECO:0000256" key="1">
    <source>
        <dbReference type="ARBA" id="ARBA00004479"/>
    </source>
</evidence>
<feature type="signal peptide" evidence="15">
    <location>
        <begin position="1"/>
        <end position="17"/>
    </location>
</feature>
<feature type="disulfide bond" evidence="13">
    <location>
        <begin position="1110"/>
        <end position="1128"/>
    </location>
</feature>
<dbReference type="Pfam" id="PF00008">
    <property type="entry name" value="EGF"/>
    <property type="match status" value="1"/>
</dbReference>
<dbReference type="FunFam" id="2.120.10.30:FF:000241">
    <property type="entry name" value="Low-density lipoprotein receptor-related protein 6"/>
    <property type="match status" value="1"/>
</dbReference>
<dbReference type="PRINTS" id="PR00261">
    <property type="entry name" value="LDLRECEPTOR"/>
</dbReference>
<feature type="disulfide bond" evidence="13">
    <location>
        <begin position="961"/>
        <end position="976"/>
    </location>
</feature>
<feature type="disulfide bond" evidence="13">
    <location>
        <begin position="79"/>
        <end position="97"/>
    </location>
</feature>
<evidence type="ECO:0000256" key="5">
    <source>
        <dbReference type="ARBA" id="ARBA00022692"/>
    </source>
</evidence>
<evidence type="ECO:0000256" key="2">
    <source>
        <dbReference type="ARBA" id="ARBA00009939"/>
    </source>
</evidence>
<feature type="repeat" description="LDL-receptor class B" evidence="14">
    <location>
        <begin position="451"/>
        <end position="494"/>
    </location>
</feature>
<evidence type="ECO:0000259" key="17">
    <source>
        <dbReference type="SMART" id="SM00181"/>
    </source>
</evidence>
<keyword evidence="9" id="KW-0472">Membrane</keyword>
<dbReference type="Proteomes" id="UP001431783">
    <property type="component" value="Unassembled WGS sequence"/>
</dbReference>
<dbReference type="PROSITE" id="PS01209">
    <property type="entry name" value="LDLRA_1"/>
    <property type="match status" value="8"/>
</dbReference>
<comment type="caution">
    <text evidence="13">Lacks conserved residue(s) required for the propagation of feature annotation.</text>
</comment>
<dbReference type="InterPro" id="IPR002172">
    <property type="entry name" value="LDrepeatLR_classA_rpt"/>
</dbReference>
<dbReference type="SMART" id="SM00179">
    <property type="entry name" value="EGF_CA"/>
    <property type="match status" value="5"/>
</dbReference>
<dbReference type="CDD" id="cd00112">
    <property type="entry name" value="LDLa"/>
    <property type="match status" value="13"/>
</dbReference>
<evidence type="ECO:0000256" key="11">
    <source>
        <dbReference type="ARBA" id="ARBA00023170"/>
    </source>
</evidence>
<dbReference type="PANTHER" id="PTHR22722:SF12">
    <property type="entry name" value="EGF-LIKE DOMAIN-CONTAINING PROTEIN"/>
    <property type="match status" value="1"/>
</dbReference>
<feature type="repeat" description="LDL-receptor class B" evidence="14">
    <location>
        <begin position="714"/>
        <end position="757"/>
    </location>
</feature>
<feature type="repeat" description="LDL-receptor class B" evidence="14">
    <location>
        <begin position="363"/>
        <end position="407"/>
    </location>
</feature>
<evidence type="ECO:0000256" key="14">
    <source>
        <dbReference type="PROSITE-ProRule" id="PRU00461"/>
    </source>
</evidence>
<feature type="disulfide bond" evidence="13">
    <location>
        <begin position="1240"/>
        <end position="1258"/>
    </location>
</feature>
<comment type="subcellular location">
    <subcellularLocation>
        <location evidence="1">Membrane</location>
        <topology evidence="1">Single-pass type I membrane protein</topology>
    </subcellularLocation>
</comment>
<dbReference type="Pfam" id="PF07645">
    <property type="entry name" value="EGF_CA"/>
    <property type="match status" value="1"/>
</dbReference>
<evidence type="ECO:0000259" key="16">
    <source>
        <dbReference type="SMART" id="SM00179"/>
    </source>
</evidence>
<dbReference type="InterPro" id="IPR051221">
    <property type="entry name" value="LDLR-related"/>
</dbReference>
<feature type="domain" description="EGF-like" evidence="17">
    <location>
        <begin position="245"/>
        <end position="279"/>
    </location>
</feature>
<dbReference type="Gene3D" id="4.10.400.10">
    <property type="entry name" value="Low-density Lipoprotein Receptor"/>
    <property type="match status" value="13"/>
</dbReference>
<dbReference type="Pfam" id="PF14670">
    <property type="entry name" value="FXa_inhibition"/>
    <property type="match status" value="1"/>
</dbReference>
<feature type="domain" description="EGF-like calcium-binding" evidence="16">
    <location>
        <begin position="280"/>
        <end position="319"/>
    </location>
</feature>
<dbReference type="SMART" id="SM00192">
    <property type="entry name" value="LDLa"/>
    <property type="match status" value="13"/>
</dbReference>
<feature type="domain" description="EGF-like" evidence="17">
    <location>
        <begin position="70"/>
        <end position="107"/>
    </location>
</feature>
<reference evidence="18 19" key="1">
    <citation type="submission" date="2023-03" db="EMBL/GenBank/DDBJ databases">
        <title>Genome insight into feeding habits of ladybird beetles.</title>
        <authorList>
            <person name="Li H.-S."/>
            <person name="Huang Y.-H."/>
            <person name="Pang H."/>
        </authorList>
    </citation>
    <scope>NUCLEOTIDE SEQUENCE [LARGE SCALE GENOMIC DNA]</scope>
    <source>
        <strain evidence="18">SYSU_2023b</strain>
        <tissue evidence="18">Whole body</tissue>
    </source>
</reference>
<dbReference type="SMART" id="SM00135">
    <property type="entry name" value="LY"/>
    <property type="match status" value="9"/>
</dbReference>
<evidence type="ECO:0000256" key="15">
    <source>
        <dbReference type="SAM" id="SignalP"/>
    </source>
</evidence>
<evidence type="ECO:0000256" key="7">
    <source>
        <dbReference type="ARBA" id="ARBA00022737"/>
    </source>
</evidence>
<dbReference type="Pfam" id="PF00058">
    <property type="entry name" value="Ldl_recept_b"/>
    <property type="match status" value="3"/>
</dbReference>
<dbReference type="SUPFAM" id="SSF57196">
    <property type="entry name" value="EGF/Laminin"/>
    <property type="match status" value="6"/>
</dbReference>
<feature type="domain" description="EGF-like calcium-binding" evidence="16">
    <location>
        <begin position="246"/>
        <end position="279"/>
    </location>
</feature>
<dbReference type="InterPro" id="IPR011042">
    <property type="entry name" value="6-blade_b-propeller_TolB-like"/>
</dbReference>
<dbReference type="FunFam" id="4.10.400.10:FF:000002">
    <property type="entry name" value="Low-density lipoprotein receptor-related protein 1"/>
    <property type="match status" value="2"/>
</dbReference>
<feature type="disulfide bond" evidence="13">
    <location>
        <begin position="1001"/>
        <end position="1016"/>
    </location>
</feature>
<sequence>MFLQVLILAGVALQVRAFMGSLLLENDGGNCTEVQFKCITDDLCIEKEKRCDGMFDCKDLSDEKDCDLILCKDSMFYKCNNGRCISKSFVCDGEDDCKDYSDEENCTNWKFTHNSNQTCEEDEWKCSDNLCILKDWVCNGNPDCLDGSDETIGCTKSLHCDGFKCENNHCVPTEWRCDGSNDCIDNSDEQDCENYIKPNDCTWENRKFLCSNNHTCIDIHHVCDGEFHCPDRSDESALCKAPASLCSKQNCSHNCLQLPTGPKCYCPDGYKTINEKECEDINECEIHGICDQKCRNSPGSYECFCDHKYILQEDKKTCKAVGGEAMMVFSTKTQLRAYFLQSRIYFQISANMKQVVGVAYDGTHVYWTDIFSEHESIVKSLEDGSEQELLITAGLGSPEDLAIDTLTGNIYFTDAEYRHIGVCTSDGRHCTVLVNKDIRKPRGIALDIEDGEMYWTDWGNPAEIAKSKMDGTSDRAFVFEEIHWPNGITIDHPNRRLYWTDAKAMTLESIRLDGTDRRVVLESVVKHPYSIAVFENQLYWSDWHSHTIESCDKFTGKNHHTLIKDRKEYIYGLQIYHSSQHATRDNLCALAFCSDICLLSGNSYSCACPQNKILSSDRHTCKDKEKRQVLILAAENILIHIEHQLLGRHTITPLPLVVKNVGAVTYNPINDTLYLSDLDINKIIKLEMLTGISEPLDINGLGKVTTMDFDFIGNNLYWGDEEKRTIEALNVDNMARRIIVHDMHDDVPESIALVPDYGVMFVSFKKRNNLVSHLDRFLMDGTGRTHVMDQGVIGPIDLYFDRDLHRLFFADAGTGNIETTSIDGDDRHQFTTLDGNPVSIAGLQKDLFWVNEHSKKLSWANKYNATSSKRIVLDIPEDLSHLHLISVTSATNLINAHNGCSENNGNCSHLCIPVAKSFICACPNNMKLGSDNQNCVERKYCHRTEFKCQKSNQCVKQTQRCDGTTQCTFGEDEEDCKRANYCPENNFVCNDGQCIENHKVCNSFYDCKDKSDEQECNYGKGTVKCAPMHFECSDGTCIADKFKCNGHPDCFDGSDERNCEGSTCNSMQFRCDSGACIPKSWECDHEQDCSDMSDEHPNCPSTCAPGTFTCNNGKCIDKQFVCDNADDCGDHSDEMSCDLNQHACKTDEFQCNTNSSICLPMSAVCNGTSECPGKEDEWRCSNCQVDEFMCLNKKCIPLLWLCDMVDDCGDASDEKRDTCTKKSTGGHSRKLDVPCSGFRCKSGQCIDHSLVCNGEKDCFDGSDEGGSCQSSCDVGRNPCEHQCIKTPTGPTCKCREGYDLKGDGKTCIDIDECKMEPPICSQLCFDYTGNYQCDCFDGFELRSDRLSCKAQGNPMNLFFTSNNQIRQLSQKENMLKLVYSKETARITGLAHSLKTDEIFIAFENTGTLLRINQKTGSEDYISNVGQPKKLALDWINRNLYFFNTVPYSRSIDVCNFETKYCAPLIKVDLRNQISNLVVDSVNRFIFYTTTTWVMFNSPKYALYRTYLDGTGSQVIIGDTPGYVIGLTFDVNKKQLYYVDQHRGEIKRVNYDGTKNTRFSRMSLIPWALDSSKIISTTFHPKV</sequence>
<keyword evidence="19" id="KW-1185">Reference proteome</keyword>
<dbReference type="Pfam" id="PF12662">
    <property type="entry name" value="cEGF"/>
    <property type="match status" value="1"/>
</dbReference>
<feature type="disulfide bond" evidence="13">
    <location>
        <begin position="1071"/>
        <end position="1089"/>
    </location>
</feature>
<feature type="repeat" description="LDL-receptor class B" evidence="14">
    <location>
        <begin position="408"/>
        <end position="450"/>
    </location>
</feature>
<dbReference type="InterPro" id="IPR018097">
    <property type="entry name" value="EGF_Ca-bd_CS"/>
</dbReference>
<keyword evidence="11" id="KW-0675">Receptor</keyword>
<feature type="disulfide bond" evidence="13">
    <location>
        <begin position="1032"/>
        <end position="1050"/>
    </location>
</feature>
<name>A0AAW1TZU7_9CUCU</name>
<evidence type="ECO:0000256" key="6">
    <source>
        <dbReference type="ARBA" id="ARBA00022729"/>
    </source>
</evidence>
<dbReference type="InterPro" id="IPR000742">
    <property type="entry name" value="EGF"/>
</dbReference>
<dbReference type="InterPro" id="IPR001881">
    <property type="entry name" value="EGF-like_Ca-bd_dom"/>
</dbReference>
<dbReference type="PANTHER" id="PTHR22722">
    <property type="entry name" value="LOW-DENSITY LIPOPROTEIN RECEPTOR-RELATED PROTEIN 2-RELATED"/>
    <property type="match status" value="1"/>
</dbReference>
<feature type="domain" description="EGF-like" evidence="17">
    <location>
        <begin position="1271"/>
        <end position="1308"/>
    </location>
</feature>
<feature type="domain" description="EGF-like calcium-binding" evidence="16">
    <location>
        <begin position="584"/>
        <end position="622"/>
    </location>
</feature>
<keyword evidence="6 15" id="KW-0732">Signal</keyword>
<feature type="domain" description="EGF-like calcium-binding" evidence="16">
    <location>
        <begin position="1309"/>
        <end position="1349"/>
    </location>
</feature>
<dbReference type="FunFam" id="2.10.25.10:FF:000037">
    <property type="entry name" value="Signal peptide, CUB domain and EGF-like domain-containing 2"/>
    <property type="match status" value="1"/>
</dbReference>
<keyword evidence="8" id="KW-1133">Transmembrane helix</keyword>
<evidence type="ECO:0000256" key="12">
    <source>
        <dbReference type="ARBA" id="ARBA00023180"/>
    </source>
</evidence>
<dbReference type="Gene3D" id="2.120.10.30">
    <property type="entry name" value="TolB, C-terminal domain"/>
    <property type="match status" value="3"/>
</dbReference>
<dbReference type="SUPFAM" id="SSF63825">
    <property type="entry name" value="YWTD domain"/>
    <property type="match status" value="3"/>
</dbReference>
<accession>A0AAW1TZU7</accession>
<evidence type="ECO:0000313" key="18">
    <source>
        <dbReference type="EMBL" id="KAK9873892.1"/>
    </source>
</evidence>
<feature type="domain" description="EGF-like" evidence="17">
    <location>
        <begin position="200"/>
        <end position="240"/>
    </location>
</feature>
<evidence type="ECO:0008006" key="20">
    <source>
        <dbReference type="Google" id="ProtNLM"/>
    </source>
</evidence>
<dbReference type="PROSITE" id="PS51120">
    <property type="entry name" value="LDLRB"/>
    <property type="match status" value="5"/>
</dbReference>
<feature type="disulfide bond" evidence="13">
    <location>
        <begin position="1044"/>
        <end position="1059"/>
    </location>
</feature>
<keyword evidence="12" id="KW-0325">Glycoprotein</keyword>
<keyword evidence="5" id="KW-0812">Transmembrane</keyword>
<comment type="similarity">
    <text evidence="2">Belongs to the LDLR family.</text>
</comment>
<organism evidence="18 19">
    <name type="scientific">Henosepilachna vigintioctopunctata</name>
    <dbReference type="NCBI Taxonomy" id="420089"/>
    <lineage>
        <taxon>Eukaryota</taxon>
        <taxon>Metazoa</taxon>
        <taxon>Ecdysozoa</taxon>
        <taxon>Arthropoda</taxon>
        <taxon>Hexapoda</taxon>
        <taxon>Insecta</taxon>
        <taxon>Pterygota</taxon>
        <taxon>Neoptera</taxon>
        <taxon>Endopterygota</taxon>
        <taxon>Coleoptera</taxon>
        <taxon>Polyphaga</taxon>
        <taxon>Cucujiformia</taxon>
        <taxon>Coccinelloidea</taxon>
        <taxon>Coccinellidae</taxon>
        <taxon>Epilachninae</taxon>
        <taxon>Epilachnini</taxon>
        <taxon>Henosepilachna</taxon>
    </lineage>
</organism>
<dbReference type="SMART" id="SM00181">
    <property type="entry name" value="EGF"/>
    <property type="match status" value="11"/>
</dbReference>
<feature type="domain" description="EGF-like" evidence="17">
    <location>
        <begin position="1102"/>
        <end position="1138"/>
    </location>
</feature>
<feature type="disulfide bond" evidence="13">
    <location>
        <begin position="1025"/>
        <end position="1037"/>
    </location>
</feature>
<evidence type="ECO:0000256" key="10">
    <source>
        <dbReference type="ARBA" id="ARBA00023157"/>
    </source>
</evidence>
<feature type="chain" id="PRO_5043340453" description="Vitellogenin receptor" evidence="15">
    <location>
        <begin position="18"/>
        <end position="1582"/>
    </location>
</feature>
<dbReference type="InterPro" id="IPR036055">
    <property type="entry name" value="LDL_receptor-like_sf"/>
</dbReference>
<feature type="domain" description="EGF-like" evidence="17">
    <location>
        <begin position="1024"/>
        <end position="1060"/>
    </location>
</feature>
<feature type="disulfide bond" evidence="13">
    <location>
        <begin position="51"/>
        <end position="66"/>
    </location>
</feature>
<feature type="disulfide bond" evidence="13">
    <location>
        <begin position="1064"/>
        <end position="1076"/>
    </location>
</feature>
<dbReference type="GO" id="GO:0043235">
    <property type="term" value="C:receptor complex"/>
    <property type="evidence" value="ECO:0007669"/>
    <property type="project" value="TreeGrafter"/>
</dbReference>
<feature type="disulfide bond" evidence="13">
    <location>
        <begin position="1190"/>
        <end position="1208"/>
    </location>
</feature>
<comment type="caution">
    <text evidence="18">The sequence shown here is derived from an EMBL/GenBank/DDBJ whole genome shotgun (WGS) entry which is preliminary data.</text>
</comment>
<feature type="domain" description="EGF-like" evidence="17">
    <location>
        <begin position="1312"/>
        <end position="1349"/>
    </location>
</feature>
<feature type="disulfide bond" evidence="13">
    <location>
        <begin position="91"/>
        <end position="106"/>
    </location>
</feature>
<dbReference type="InterPro" id="IPR026823">
    <property type="entry name" value="cEGF"/>
</dbReference>
<keyword evidence="3" id="KW-0245">EGF-like domain</keyword>
<feature type="disulfide bond" evidence="13">
    <location>
        <begin position="1183"/>
        <end position="1195"/>
    </location>
</feature>
<feature type="disulfide bond" evidence="13">
    <location>
        <begin position="177"/>
        <end position="192"/>
    </location>
</feature>
<feature type="disulfide bond" evidence="13">
    <location>
        <begin position="1103"/>
        <end position="1115"/>
    </location>
</feature>
<dbReference type="GO" id="GO:0005509">
    <property type="term" value="F:calcium ion binding"/>
    <property type="evidence" value="ECO:0007669"/>
    <property type="project" value="InterPro"/>
</dbReference>
<feature type="domain" description="EGF-like" evidence="17">
    <location>
        <begin position="1234"/>
        <end position="1269"/>
    </location>
</feature>
<feature type="repeat" description="LDL-receptor class B" evidence="14">
    <location>
        <begin position="495"/>
        <end position="537"/>
    </location>
</feature>
<feature type="disulfide bond" evidence="13">
    <location>
        <begin position="982"/>
        <end position="994"/>
    </location>
</feature>
<keyword evidence="7" id="KW-0677">Repeat</keyword>
<evidence type="ECO:0000256" key="3">
    <source>
        <dbReference type="ARBA" id="ARBA00022536"/>
    </source>
</evidence>
<dbReference type="Gene3D" id="2.10.25.10">
    <property type="entry name" value="Laminin"/>
    <property type="match status" value="4"/>
</dbReference>
<feature type="domain" description="EGF-like" evidence="17">
    <location>
        <begin position="587"/>
        <end position="622"/>
    </location>
</feature>
<dbReference type="FunFam" id="2.10.25.10:FF:000009">
    <property type="entry name" value="Low-density lipoprotein receptor isoform 1"/>
    <property type="match status" value="1"/>
</dbReference>
<feature type="disulfide bond" evidence="13">
    <location>
        <begin position="989"/>
        <end position="1007"/>
    </location>
</feature>
<feature type="disulfide bond" evidence="13">
    <location>
        <begin position="1122"/>
        <end position="1137"/>
    </location>
</feature>
<dbReference type="PROSITE" id="PS01187">
    <property type="entry name" value="EGF_CA"/>
    <property type="match status" value="2"/>
</dbReference>
<feature type="domain" description="EGF-like" evidence="17">
    <location>
        <begin position="899"/>
        <end position="936"/>
    </location>
</feature>
<proteinExistence type="inferred from homology"/>
<evidence type="ECO:0000256" key="13">
    <source>
        <dbReference type="PROSITE-ProRule" id="PRU00124"/>
    </source>
</evidence>
<evidence type="ECO:0000256" key="4">
    <source>
        <dbReference type="ARBA" id="ARBA00022583"/>
    </source>
</evidence>
<feature type="domain" description="EGF-like calcium-binding" evidence="16">
    <location>
        <begin position="896"/>
        <end position="936"/>
    </location>
</feature>
<protein>
    <recommendedName>
        <fullName evidence="20">Vitellogenin receptor</fullName>
    </recommendedName>
</protein>
<dbReference type="PROSITE" id="PS50068">
    <property type="entry name" value="LDLRA_2"/>
    <property type="match status" value="13"/>
</dbReference>
<evidence type="ECO:0000313" key="19">
    <source>
        <dbReference type="Proteomes" id="UP001431783"/>
    </source>
</evidence>
<keyword evidence="4" id="KW-0254">Endocytosis</keyword>
<dbReference type="Pfam" id="PF00057">
    <property type="entry name" value="Ldl_recept_a"/>
    <property type="match status" value="12"/>
</dbReference>
<dbReference type="SUPFAM" id="SSF57424">
    <property type="entry name" value="LDL receptor-like module"/>
    <property type="match status" value="13"/>
</dbReference>
<feature type="disulfide bond" evidence="13">
    <location>
        <begin position="119"/>
        <end position="131"/>
    </location>
</feature>
<dbReference type="GO" id="GO:0005886">
    <property type="term" value="C:plasma membrane"/>
    <property type="evidence" value="ECO:0007669"/>
    <property type="project" value="TreeGrafter"/>
</dbReference>
<evidence type="ECO:0000256" key="9">
    <source>
        <dbReference type="ARBA" id="ARBA00023136"/>
    </source>
</evidence>
<dbReference type="InterPro" id="IPR023415">
    <property type="entry name" value="LDLR_class-A_CS"/>
</dbReference>
<dbReference type="EMBL" id="JARQZJ010000031">
    <property type="protein sequence ID" value="KAK9873892.1"/>
    <property type="molecule type" value="Genomic_DNA"/>
</dbReference>
<dbReference type="InterPro" id="IPR049883">
    <property type="entry name" value="NOTCH1_EGF-like"/>
</dbReference>
<feature type="disulfide bond" evidence="13">
    <location>
        <begin position="1165"/>
        <end position="1180"/>
    </location>
</feature>
<keyword evidence="10 13" id="KW-1015">Disulfide bond</keyword>
<feature type="domain" description="EGF-like" evidence="17">
    <location>
        <begin position="283"/>
        <end position="319"/>
    </location>
</feature>
<feature type="disulfide bond" evidence="13">
    <location>
        <begin position="126"/>
        <end position="144"/>
    </location>
</feature>
<dbReference type="InterPro" id="IPR000033">
    <property type="entry name" value="LDLR_classB_rpt"/>
</dbReference>